<geneLocation type="plasmid" evidence="1">
    <name>p332A2</name>
</geneLocation>
<evidence type="ECO:0000313" key="1">
    <source>
        <dbReference type="EMBL" id="SOE45464.1"/>
    </source>
</evidence>
<organism evidence="1">
    <name type="scientific">Latilactobacillus sakei</name>
    <name type="common">Lactobacillus sakei</name>
    <dbReference type="NCBI Taxonomy" id="1599"/>
    <lineage>
        <taxon>Bacteria</taxon>
        <taxon>Bacillati</taxon>
        <taxon>Bacillota</taxon>
        <taxon>Bacilli</taxon>
        <taxon>Lactobacillales</taxon>
        <taxon>Lactobacillaceae</taxon>
        <taxon>Latilactobacillus</taxon>
    </lineage>
</organism>
<dbReference type="InterPro" id="IPR046556">
    <property type="entry name" value="DUF6710"/>
</dbReference>
<name>A0A223K6P8_LATSK</name>
<accession>A0A223K6P8</accession>
<gene>
    <name evidence="1" type="ORF">LSAT332_A200540</name>
</gene>
<protein>
    <submittedName>
        <fullName evidence="1">Hypothetical plasmid protein</fullName>
    </submittedName>
</protein>
<reference evidence="1" key="1">
    <citation type="submission" date="2017-09" db="EMBL/GenBank/DDBJ databases">
        <authorList>
            <person name="Ehlers B."/>
            <person name="Leendertz F.H."/>
        </authorList>
    </citation>
    <scope>NUCLEOTIDE SEQUENCE</scope>
    <source>
        <strain evidence="1">T332</strain>
    </source>
</reference>
<dbReference type="AlphaFoldDB" id="A0A223K6P8"/>
<dbReference type="Pfam" id="PF20457">
    <property type="entry name" value="DUF6710"/>
    <property type="match status" value="1"/>
</dbReference>
<dbReference type="EMBL" id="LT907987">
    <property type="protein sequence ID" value="SOE45464.1"/>
    <property type="molecule type" value="Genomic_DNA"/>
</dbReference>
<proteinExistence type="predicted"/>
<keyword evidence="1" id="KW-0614">Plasmid</keyword>
<sequence>MGETSIERIMNIEHVYDHVNYDGIYFYHIFSENEETNPYRFKAQNRTEFLAGIIFEIGRLLKNYPELFPEEIKFAINNKEKIKQ</sequence>